<feature type="region of interest" description="Disordered" evidence="1">
    <location>
        <begin position="1"/>
        <end position="27"/>
    </location>
</feature>
<gene>
    <name evidence="3" type="ORF">KHM83_18025</name>
</gene>
<evidence type="ECO:0000259" key="2">
    <source>
        <dbReference type="Pfam" id="PF01458"/>
    </source>
</evidence>
<proteinExistence type="predicted"/>
<feature type="domain" description="SUF system FeS cluster assembly SufBD core" evidence="2">
    <location>
        <begin position="159"/>
        <end position="377"/>
    </location>
</feature>
<dbReference type="Pfam" id="PF01458">
    <property type="entry name" value="SUFBD_core"/>
    <property type="match status" value="1"/>
</dbReference>
<sequence>MANQEKIKKQTEKTTTNSERSQMPKWHRITLPEDLFDQIESTVETKIADEGQVEIHVKDNVLNSENFKSTAFRNNADDSKNKSNDDKNDNDNGEVAWLLDKRLVSRLDDTILAWIKQHAAKNAYIHSKARIGRDETPVVRMTTALTDTGDQLNHIASDTVVVDDQCALTLVMDYDNQSAMRGQHLGITRLIVGRGAVATLFKCQRLGAEDAYLDQTLIEVAEGGEVNIVDVQLGSRFRGVNYSVALSGRHSRATLNSLYLGGMAQRMDLSFTMNHIGANTESVIESKGALDGNAKKVFRGNLQFEQGAAKSVGRERETVMLLDERVHAESIPALLCAEDDVIGEHAASIGRVDQQKLFYLMSRGLTMAAAKKLVVKAAFEEVLAEAATVNLRDEIEALIDRRLS</sequence>
<evidence type="ECO:0000313" key="3">
    <source>
        <dbReference type="EMBL" id="MBS7528569.1"/>
    </source>
</evidence>
<comment type="caution">
    <text evidence="3">The sequence shown here is derived from an EMBL/GenBank/DDBJ whole genome shotgun (WGS) entry which is preliminary data.</text>
</comment>
<protein>
    <submittedName>
        <fullName evidence="3">SufD family Fe-S cluster assembly protein</fullName>
    </submittedName>
</protein>
<name>A0ABS5PTS3_9FIRM</name>
<keyword evidence="4" id="KW-1185">Reference proteome</keyword>
<dbReference type="EMBL" id="JAHBCL010000046">
    <property type="protein sequence ID" value="MBS7528569.1"/>
    <property type="molecule type" value="Genomic_DNA"/>
</dbReference>
<feature type="compositionally biased region" description="Basic and acidic residues" evidence="1">
    <location>
        <begin position="75"/>
        <end position="90"/>
    </location>
</feature>
<evidence type="ECO:0000256" key="1">
    <source>
        <dbReference type="SAM" id="MobiDB-lite"/>
    </source>
</evidence>
<dbReference type="InterPro" id="IPR055346">
    <property type="entry name" value="Fe-S_cluster_assembly_SufBD"/>
</dbReference>
<reference evidence="3 4" key="1">
    <citation type="submission" date="2021-05" db="EMBL/GenBank/DDBJ databases">
        <title>Fusibacter ferrireducens sp. nov., an anaerobic, sulfur- and Fe-reducing bacterium isolated from the mangrove sediment.</title>
        <authorList>
            <person name="Qiu D."/>
        </authorList>
    </citation>
    <scope>NUCLEOTIDE SEQUENCE [LARGE SCALE GENOMIC DNA]</scope>
    <source>
        <strain evidence="3 4">DSM 12116</strain>
    </source>
</reference>
<dbReference type="RefSeq" id="WP_213238427.1">
    <property type="nucleotide sequence ID" value="NZ_JAHBCL010000046.1"/>
</dbReference>
<dbReference type="InterPro" id="IPR000825">
    <property type="entry name" value="SUF_FeS_clus_asmbl_SufBD_core"/>
</dbReference>
<dbReference type="PANTHER" id="PTHR43575">
    <property type="entry name" value="PROTEIN ABCI7, CHLOROPLASTIC"/>
    <property type="match status" value="1"/>
</dbReference>
<accession>A0ABS5PTS3</accession>
<feature type="region of interest" description="Disordered" evidence="1">
    <location>
        <begin position="72"/>
        <end position="92"/>
    </location>
</feature>
<organism evidence="3 4">
    <name type="scientific">Fusibacter paucivorans</name>
    <dbReference type="NCBI Taxonomy" id="76009"/>
    <lineage>
        <taxon>Bacteria</taxon>
        <taxon>Bacillati</taxon>
        <taxon>Bacillota</taxon>
        <taxon>Clostridia</taxon>
        <taxon>Eubacteriales</taxon>
        <taxon>Eubacteriales Family XII. Incertae Sedis</taxon>
        <taxon>Fusibacter</taxon>
    </lineage>
</organism>
<dbReference type="PANTHER" id="PTHR43575:SF1">
    <property type="entry name" value="PROTEIN ABCI7, CHLOROPLASTIC"/>
    <property type="match status" value="1"/>
</dbReference>
<evidence type="ECO:0000313" key="4">
    <source>
        <dbReference type="Proteomes" id="UP000746471"/>
    </source>
</evidence>
<feature type="compositionally biased region" description="Basic and acidic residues" evidence="1">
    <location>
        <begin position="1"/>
        <end position="12"/>
    </location>
</feature>
<dbReference type="InterPro" id="IPR037284">
    <property type="entry name" value="SUF_FeS_clus_asmbl_SufBD_sf"/>
</dbReference>
<dbReference type="SUPFAM" id="SSF101960">
    <property type="entry name" value="Stabilizer of iron transporter SufD"/>
    <property type="match status" value="1"/>
</dbReference>
<dbReference type="Proteomes" id="UP000746471">
    <property type="component" value="Unassembled WGS sequence"/>
</dbReference>